<dbReference type="AlphaFoldDB" id="A0A1B6PFY5"/>
<organism evidence="1 2">
    <name type="scientific">Sorghum bicolor</name>
    <name type="common">Sorghum</name>
    <name type="synonym">Sorghum vulgare</name>
    <dbReference type="NCBI Taxonomy" id="4558"/>
    <lineage>
        <taxon>Eukaryota</taxon>
        <taxon>Viridiplantae</taxon>
        <taxon>Streptophyta</taxon>
        <taxon>Embryophyta</taxon>
        <taxon>Tracheophyta</taxon>
        <taxon>Spermatophyta</taxon>
        <taxon>Magnoliopsida</taxon>
        <taxon>Liliopsida</taxon>
        <taxon>Poales</taxon>
        <taxon>Poaceae</taxon>
        <taxon>PACMAD clade</taxon>
        <taxon>Panicoideae</taxon>
        <taxon>Andropogonodae</taxon>
        <taxon>Andropogoneae</taxon>
        <taxon>Sorghinae</taxon>
        <taxon>Sorghum</taxon>
    </lineage>
</organism>
<proteinExistence type="predicted"/>
<reference evidence="1 2" key="1">
    <citation type="journal article" date="2009" name="Nature">
        <title>The Sorghum bicolor genome and the diversification of grasses.</title>
        <authorList>
            <person name="Paterson A.H."/>
            <person name="Bowers J.E."/>
            <person name="Bruggmann R."/>
            <person name="Dubchak I."/>
            <person name="Grimwood J."/>
            <person name="Gundlach H."/>
            <person name="Haberer G."/>
            <person name="Hellsten U."/>
            <person name="Mitros T."/>
            <person name="Poliakov A."/>
            <person name="Schmutz J."/>
            <person name="Spannagl M."/>
            <person name="Tang H."/>
            <person name="Wang X."/>
            <person name="Wicker T."/>
            <person name="Bharti A.K."/>
            <person name="Chapman J."/>
            <person name="Feltus F.A."/>
            <person name="Gowik U."/>
            <person name="Grigoriev I.V."/>
            <person name="Lyons E."/>
            <person name="Maher C.A."/>
            <person name="Martis M."/>
            <person name="Narechania A."/>
            <person name="Otillar R.P."/>
            <person name="Penning B.W."/>
            <person name="Salamov A.A."/>
            <person name="Wang Y."/>
            <person name="Zhang L."/>
            <person name="Carpita N.C."/>
            <person name="Freeling M."/>
            <person name="Gingle A.R."/>
            <person name="Hash C.T."/>
            <person name="Keller B."/>
            <person name="Klein P."/>
            <person name="Kresovich S."/>
            <person name="McCann M.C."/>
            <person name="Ming R."/>
            <person name="Peterson D.G."/>
            <person name="Mehboob-ur-Rahman"/>
            <person name="Ware D."/>
            <person name="Westhoff P."/>
            <person name="Mayer K.F."/>
            <person name="Messing J."/>
            <person name="Rokhsar D.S."/>
        </authorList>
    </citation>
    <scope>NUCLEOTIDE SEQUENCE [LARGE SCALE GENOMIC DNA]</scope>
    <source>
        <strain evidence="2">cv. BTx623</strain>
    </source>
</reference>
<evidence type="ECO:0000313" key="2">
    <source>
        <dbReference type="Proteomes" id="UP000000768"/>
    </source>
</evidence>
<keyword evidence="2" id="KW-1185">Reference proteome</keyword>
<dbReference type="Proteomes" id="UP000000768">
    <property type="component" value="Chromosome 7"/>
</dbReference>
<name>A0A1B6PFY5_SORBI</name>
<evidence type="ECO:0000313" key="1">
    <source>
        <dbReference type="EMBL" id="KXG24596.1"/>
    </source>
</evidence>
<gene>
    <name evidence="1" type="ORF">SORBI_3007G064100</name>
</gene>
<sequence>MPSRLSAIRGVPRRRRLTDGAAHLLLVSTRAHAQCDRRCRHLRLEVARPRARLVRLAALAHHLFPQMCTDSCCVTLLWILDKQIV</sequence>
<protein>
    <submittedName>
        <fullName evidence="1">Uncharacterized protein</fullName>
    </submittedName>
</protein>
<dbReference type="Gramene" id="KXG24596">
    <property type="protein sequence ID" value="KXG24596"/>
    <property type="gene ID" value="SORBI_3007G064100"/>
</dbReference>
<dbReference type="EMBL" id="CM000766">
    <property type="protein sequence ID" value="KXG24596.1"/>
    <property type="molecule type" value="Genomic_DNA"/>
</dbReference>
<dbReference type="InParanoid" id="A0A1B6PFY5"/>
<reference evidence="2" key="2">
    <citation type="journal article" date="2018" name="Plant J.">
        <title>The Sorghum bicolor reference genome: improved assembly, gene annotations, a transcriptome atlas, and signatures of genome organization.</title>
        <authorList>
            <person name="McCormick R.F."/>
            <person name="Truong S.K."/>
            <person name="Sreedasyam A."/>
            <person name="Jenkins J."/>
            <person name="Shu S."/>
            <person name="Sims D."/>
            <person name="Kennedy M."/>
            <person name="Amirebrahimi M."/>
            <person name="Weers B.D."/>
            <person name="McKinley B."/>
            <person name="Mattison A."/>
            <person name="Morishige D.T."/>
            <person name="Grimwood J."/>
            <person name="Schmutz J."/>
            <person name="Mullet J.E."/>
        </authorList>
    </citation>
    <scope>NUCLEOTIDE SEQUENCE [LARGE SCALE GENOMIC DNA]</scope>
    <source>
        <strain evidence="2">cv. BTx623</strain>
    </source>
</reference>
<accession>A0A1B6PFY5</accession>